<dbReference type="GO" id="GO:0005737">
    <property type="term" value="C:cytoplasm"/>
    <property type="evidence" value="ECO:0007669"/>
    <property type="project" value="TreeGrafter"/>
</dbReference>
<comment type="caution">
    <text evidence="15">The sequence shown here is derived from an EMBL/GenBank/DDBJ whole genome shotgun (WGS) entry which is preliminary data.</text>
</comment>
<dbReference type="AlphaFoldDB" id="A0AAJ5C8B5"/>
<evidence type="ECO:0000256" key="3">
    <source>
        <dbReference type="ARBA" id="ARBA00022723"/>
    </source>
</evidence>
<evidence type="ECO:0000256" key="7">
    <source>
        <dbReference type="ARBA" id="ARBA00022912"/>
    </source>
</evidence>
<feature type="compositionally biased region" description="Basic and acidic residues" evidence="13">
    <location>
        <begin position="478"/>
        <end position="496"/>
    </location>
</feature>
<organism evidence="15 16">
    <name type="scientific">Melanopsichium pennsylvanicum</name>
    <dbReference type="NCBI Taxonomy" id="63383"/>
    <lineage>
        <taxon>Eukaryota</taxon>
        <taxon>Fungi</taxon>
        <taxon>Dikarya</taxon>
        <taxon>Basidiomycota</taxon>
        <taxon>Ustilaginomycotina</taxon>
        <taxon>Ustilaginomycetes</taxon>
        <taxon>Ustilaginales</taxon>
        <taxon>Ustilaginaceae</taxon>
        <taxon>Melanopsichium</taxon>
    </lineage>
</organism>
<evidence type="ECO:0000256" key="4">
    <source>
        <dbReference type="ARBA" id="ARBA00022771"/>
    </source>
</evidence>
<feature type="compositionally biased region" description="Basic and acidic residues" evidence="13">
    <location>
        <begin position="331"/>
        <end position="356"/>
    </location>
</feature>
<evidence type="ECO:0000256" key="6">
    <source>
        <dbReference type="ARBA" id="ARBA00022833"/>
    </source>
</evidence>
<evidence type="ECO:0000313" key="16">
    <source>
        <dbReference type="Proteomes" id="UP001294444"/>
    </source>
</evidence>
<reference evidence="15" key="1">
    <citation type="submission" date="2023-10" db="EMBL/GenBank/DDBJ databases">
        <authorList>
            <person name="Guldener U."/>
        </authorList>
    </citation>
    <scope>NUCLEOTIDE SEQUENCE</scope>
    <source>
        <strain evidence="15">Mp4</strain>
    </source>
</reference>
<dbReference type="Proteomes" id="UP001294444">
    <property type="component" value="Unassembled WGS sequence"/>
</dbReference>
<comment type="subcellular location">
    <subcellularLocation>
        <location evidence="1 12">Nucleus</location>
    </subcellularLocation>
</comment>
<evidence type="ECO:0000256" key="9">
    <source>
        <dbReference type="ARBA" id="ARBA00047761"/>
    </source>
</evidence>
<keyword evidence="3 12" id="KW-0479">Metal-binding</keyword>
<keyword evidence="6 12" id="KW-0862">Zinc</keyword>
<dbReference type="PANTHER" id="PTHR14732">
    <property type="entry name" value="RNA POLYMERASE II SUBUNIT B1 CTD PHOSPHATASE RPAP2-RELATED"/>
    <property type="match status" value="1"/>
</dbReference>
<keyword evidence="4 12" id="KW-0863">Zinc-finger</keyword>
<gene>
    <name evidence="15" type="ORF">MEPE_06039</name>
</gene>
<evidence type="ECO:0000256" key="2">
    <source>
        <dbReference type="ARBA" id="ARBA00005676"/>
    </source>
</evidence>
<feature type="region of interest" description="Disordered" evidence="13">
    <location>
        <begin position="1"/>
        <end position="60"/>
    </location>
</feature>
<dbReference type="PROSITE" id="PS51479">
    <property type="entry name" value="ZF_RTR1"/>
    <property type="match status" value="1"/>
</dbReference>
<evidence type="ECO:0000256" key="5">
    <source>
        <dbReference type="ARBA" id="ARBA00022801"/>
    </source>
</evidence>
<feature type="domain" description="RTR1-type" evidence="14">
    <location>
        <begin position="151"/>
        <end position="256"/>
    </location>
</feature>
<evidence type="ECO:0000256" key="13">
    <source>
        <dbReference type="SAM" id="MobiDB-lite"/>
    </source>
</evidence>
<evidence type="ECO:0000256" key="8">
    <source>
        <dbReference type="ARBA" id="ARBA00023242"/>
    </source>
</evidence>
<keyword evidence="7 12" id="KW-0904">Protein phosphatase</keyword>
<dbReference type="Pfam" id="PF04181">
    <property type="entry name" value="RPAP2_Rtr1"/>
    <property type="match status" value="1"/>
</dbReference>
<dbReference type="EC" id="3.1.3.16" evidence="12"/>
<dbReference type="InterPro" id="IPR007308">
    <property type="entry name" value="Rtr1/RPAP2_dom"/>
</dbReference>
<dbReference type="GO" id="GO:0005634">
    <property type="term" value="C:nucleus"/>
    <property type="evidence" value="ECO:0007669"/>
    <property type="project" value="UniProtKB-SubCell"/>
</dbReference>
<proteinExistence type="inferred from homology"/>
<evidence type="ECO:0000256" key="11">
    <source>
        <dbReference type="PROSITE-ProRule" id="PRU00812"/>
    </source>
</evidence>
<dbReference type="EMBL" id="OAPG01000018">
    <property type="protein sequence ID" value="SNX87329.1"/>
    <property type="molecule type" value="Genomic_DNA"/>
</dbReference>
<sequence>MSKRSDPPFSAEETQPSSRSEFRKAPQDVNRIPGSAASMKVLERSKKDSPSSKSLSLSNNSGLNLSCRTSASSSSTSSCSISAATRNRNAIQAMQPFLDTTTTADSPIQPTDIQLLTTSILSNQERQRVILFYQEKLIESQPPTSLEELKKSLLFLSSSSWGQILEERTLANKCAYPSCANPSPSIRTKRGDGGVAKYKINLRDKSVKAVEDLNLGEAGNTWDDLKHAFCSKPCYARSEWILRWVLEDKEVGFADQNTDRGGGSTNKLDGERGNSVLGGGKWQKLTNHPGGWQDIELLEDMERESGVRLEDVEHDDTNGIGDILLEGVKAKDNDDDDRVSSRVRAGEHDRSAEGASEKNVSNLMGFLTIVERPKASPFINSATITSARPGNNVISRSSSSVPPTSSTIQPAVAKIDGMSEPTIISNTVADPCAPMTTTTKTRTTPLPSRMTYDVDVPNSLGSRFDVVTNDITSSSGGGRDRFGPGRKRSTDSVEESKLELELDFETELDQRERELSHILRFASMASGSRPGSRNNNMIRFENANDATVAPLSDSVSRSGRSVKQKFSGLVDGQGDSKEEKEEEGAVIAADPKVAVERSELNRLMDFAMNVRRDQIQLGLL</sequence>
<evidence type="ECO:0000256" key="12">
    <source>
        <dbReference type="RuleBase" id="RU367080"/>
    </source>
</evidence>
<accession>A0AAJ5C8B5</accession>
<keyword evidence="8 12" id="KW-0539">Nucleus</keyword>
<feature type="compositionally biased region" description="Basic and acidic residues" evidence="13">
    <location>
        <begin position="41"/>
        <end position="50"/>
    </location>
</feature>
<feature type="region of interest" description="Disordered" evidence="13">
    <location>
        <begin position="468"/>
        <end position="496"/>
    </location>
</feature>
<dbReference type="InterPro" id="IPR038534">
    <property type="entry name" value="Rtr1/RPAP2_sf"/>
</dbReference>
<keyword evidence="16" id="KW-1185">Reference proteome</keyword>
<comment type="catalytic activity">
    <reaction evidence="10 12">
        <text>O-phospho-L-threonyl-[protein] + H2O = L-threonyl-[protein] + phosphate</text>
        <dbReference type="Rhea" id="RHEA:47004"/>
        <dbReference type="Rhea" id="RHEA-COMP:11060"/>
        <dbReference type="Rhea" id="RHEA-COMP:11605"/>
        <dbReference type="ChEBI" id="CHEBI:15377"/>
        <dbReference type="ChEBI" id="CHEBI:30013"/>
        <dbReference type="ChEBI" id="CHEBI:43474"/>
        <dbReference type="ChEBI" id="CHEBI:61977"/>
        <dbReference type="EC" id="3.1.3.16"/>
    </reaction>
</comment>
<evidence type="ECO:0000259" key="14">
    <source>
        <dbReference type="PROSITE" id="PS51479"/>
    </source>
</evidence>
<feature type="compositionally biased region" description="Low complexity" evidence="13">
    <location>
        <begin position="51"/>
        <end position="60"/>
    </location>
</feature>
<evidence type="ECO:0000256" key="1">
    <source>
        <dbReference type="ARBA" id="ARBA00004123"/>
    </source>
</evidence>
<dbReference type="Gene3D" id="1.25.40.820">
    <property type="match status" value="1"/>
</dbReference>
<dbReference type="GO" id="GO:0008420">
    <property type="term" value="F:RNA polymerase II CTD heptapeptide repeat phosphatase activity"/>
    <property type="evidence" value="ECO:0007669"/>
    <property type="project" value="UniProtKB-UniRule"/>
</dbReference>
<comment type="similarity">
    <text evidence="2 11 12">Belongs to the RPAP2 family.</text>
</comment>
<feature type="region of interest" description="Disordered" evidence="13">
    <location>
        <begin position="256"/>
        <end position="281"/>
    </location>
</feature>
<dbReference type="GO" id="GO:0043175">
    <property type="term" value="F:RNA polymerase core enzyme binding"/>
    <property type="evidence" value="ECO:0007669"/>
    <property type="project" value="UniProtKB-UniRule"/>
</dbReference>
<dbReference type="GO" id="GO:0008270">
    <property type="term" value="F:zinc ion binding"/>
    <property type="evidence" value="ECO:0007669"/>
    <property type="project" value="UniProtKB-KW"/>
</dbReference>
<protein>
    <recommendedName>
        <fullName evidence="12">RNA polymerase II subunit B1 CTD phosphatase RPAP2 homolog</fullName>
        <ecNumber evidence="12">3.1.3.16</ecNumber>
    </recommendedName>
</protein>
<dbReference type="PANTHER" id="PTHR14732:SF0">
    <property type="entry name" value="RNA POLYMERASE II SUBUNIT B1 CTD PHOSPHATASE RPAP2-RELATED"/>
    <property type="match status" value="1"/>
</dbReference>
<dbReference type="InterPro" id="IPR039693">
    <property type="entry name" value="Rtr1/RPAP2"/>
</dbReference>
<feature type="region of interest" description="Disordered" evidence="13">
    <location>
        <begin position="331"/>
        <end position="357"/>
    </location>
</feature>
<evidence type="ECO:0000256" key="10">
    <source>
        <dbReference type="ARBA" id="ARBA00048336"/>
    </source>
</evidence>
<comment type="function">
    <text evidence="12">Putative RNA polymerase II subunit B1 C-terminal domain (CTD) phosphatase involved in RNA polymerase II transcription regulation.</text>
</comment>
<feature type="region of interest" description="Disordered" evidence="13">
    <location>
        <begin position="426"/>
        <end position="454"/>
    </location>
</feature>
<comment type="catalytic activity">
    <reaction evidence="9 12">
        <text>O-phospho-L-seryl-[protein] + H2O = L-seryl-[protein] + phosphate</text>
        <dbReference type="Rhea" id="RHEA:20629"/>
        <dbReference type="Rhea" id="RHEA-COMP:9863"/>
        <dbReference type="Rhea" id="RHEA-COMP:11604"/>
        <dbReference type="ChEBI" id="CHEBI:15377"/>
        <dbReference type="ChEBI" id="CHEBI:29999"/>
        <dbReference type="ChEBI" id="CHEBI:43474"/>
        <dbReference type="ChEBI" id="CHEBI:83421"/>
        <dbReference type="EC" id="3.1.3.16"/>
    </reaction>
</comment>
<keyword evidence="5 12" id="KW-0378">Hydrolase</keyword>
<name>A0AAJ5C8B5_9BASI</name>
<evidence type="ECO:0000313" key="15">
    <source>
        <dbReference type="EMBL" id="SNX87329.1"/>
    </source>
</evidence>